<keyword evidence="6" id="KW-0998">Cell outer membrane</keyword>
<dbReference type="GO" id="GO:0015344">
    <property type="term" value="F:siderophore uptake transmembrane transporter activity"/>
    <property type="evidence" value="ECO:0007669"/>
    <property type="project" value="TreeGrafter"/>
</dbReference>
<evidence type="ECO:0000256" key="5">
    <source>
        <dbReference type="ARBA" id="ARBA00023136"/>
    </source>
</evidence>
<dbReference type="InterPro" id="IPR008969">
    <property type="entry name" value="CarboxyPept-like_regulatory"/>
</dbReference>
<keyword evidence="10" id="KW-0645">Protease</keyword>
<dbReference type="Gene3D" id="2.60.40.1120">
    <property type="entry name" value="Carboxypeptidase-like, regulatory domain"/>
    <property type="match status" value="1"/>
</dbReference>
<keyword evidence="4" id="KW-0812">Transmembrane</keyword>
<feature type="domain" description="TonB-dependent transporter Oar-like beta-barrel" evidence="9">
    <location>
        <begin position="576"/>
        <end position="910"/>
    </location>
</feature>
<dbReference type="PROSITE" id="PS51257">
    <property type="entry name" value="PROKAR_LIPOPROTEIN"/>
    <property type="match status" value="1"/>
</dbReference>
<keyword evidence="3" id="KW-1134">Transmembrane beta strand</keyword>
<dbReference type="InterPro" id="IPR036942">
    <property type="entry name" value="Beta-barrel_TonB_sf"/>
</dbReference>
<dbReference type="Gene3D" id="2.40.170.20">
    <property type="entry name" value="TonB-dependent receptor, beta-barrel domain"/>
    <property type="match status" value="1"/>
</dbReference>
<dbReference type="GO" id="GO:0004180">
    <property type="term" value="F:carboxypeptidase activity"/>
    <property type="evidence" value="ECO:0007669"/>
    <property type="project" value="UniProtKB-KW"/>
</dbReference>
<dbReference type="RefSeq" id="WP_260791598.1">
    <property type="nucleotide sequence ID" value="NZ_CP093313.1"/>
</dbReference>
<dbReference type="SUPFAM" id="SSF56935">
    <property type="entry name" value="Porins"/>
    <property type="match status" value="1"/>
</dbReference>
<dbReference type="GO" id="GO:0009279">
    <property type="term" value="C:cell outer membrane"/>
    <property type="evidence" value="ECO:0007669"/>
    <property type="project" value="UniProtKB-SubCell"/>
</dbReference>
<evidence type="ECO:0000256" key="4">
    <source>
        <dbReference type="ARBA" id="ARBA00022692"/>
    </source>
</evidence>
<dbReference type="AlphaFoldDB" id="A0A9J7BNC5"/>
<reference evidence="10" key="1">
    <citation type="submission" date="2021-04" db="EMBL/GenBank/DDBJ databases">
        <title>Phylogenetic analysis of Acidobacteriaceae.</title>
        <authorList>
            <person name="Qiu L."/>
            <person name="Zhang Q."/>
        </authorList>
    </citation>
    <scope>NUCLEOTIDE SEQUENCE</scope>
    <source>
        <strain evidence="10">DSM 25168</strain>
    </source>
</reference>
<feature type="signal peptide" evidence="8">
    <location>
        <begin position="1"/>
        <end position="25"/>
    </location>
</feature>
<dbReference type="EMBL" id="CP093313">
    <property type="protein sequence ID" value="UWZ82414.1"/>
    <property type="molecule type" value="Genomic_DNA"/>
</dbReference>
<dbReference type="InterPro" id="IPR057601">
    <property type="entry name" value="Oar-like_b-barrel"/>
</dbReference>
<accession>A0A9J7BNC5</accession>
<dbReference type="SUPFAM" id="SSF49464">
    <property type="entry name" value="Carboxypeptidase regulatory domain-like"/>
    <property type="match status" value="1"/>
</dbReference>
<keyword evidence="8" id="KW-0732">Signal</keyword>
<evidence type="ECO:0000256" key="7">
    <source>
        <dbReference type="SAM" id="MobiDB-lite"/>
    </source>
</evidence>
<gene>
    <name evidence="10" type="ORF">MOP44_17770</name>
</gene>
<dbReference type="KEGG" id="orp:MOP44_17770"/>
<dbReference type="PANTHER" id="PTHR30069">
    <property type="entry name" value="TONB-DEPENDENT OUTER MEMBRANE RECEPTOR"/>
    <property type="match status" value="1"/>
</dbReference>
<dbReference type="GO" id="GO:0044718">
    <property type="term" value="P:siderophore transmembrane transport"/>
    <property type="evidence" value="ECO:0007669"/>
    <property type="project" value="TreeGrafter"/>
</dbReference>
<evidence type="ECO:0000256" key="6">
    <source>
        <dbReference type="ARBA" id="ARBA00023237"/>
    </source>
</evidence>
<dbReference type="Pfam" id="PF13620">
    <property type="entry name" value="CarboxypepD_reg"/>
    <property type="match status" value="1"/>
</dbReference>
<organism evidence="10 11">
    <name type="scientific">Occallatibacter riparius</name>
    <dbReference type="NCBI Taxonomy" id="1002689"/>
    <lineage>
        <taxon>Bacteria</taxon>
        <taxon>Pseudomonadati</taxon>
        <taxon>Acidobacteriota</taxon>
        <taxon>Terriglobia</taxon>
        <taxon>Terriglobales</taxon>
        <taxon>Acidobacteriaceae</taxon>
        <taxon>Occallatibacter</taxon>
    </lineage>
</organism>
<evidence type="ECO:0000256" key="3">
    <source>
        <dbReference type="ARBA" id="ARBA00022452"/>
    </source>
</evidence>
<keyword evidence="10" id="KW-0378">Hydrolase</keyword>
<evidence type="ECO:0000256" key="2">
    <source>
        <dbReference type="ARBA" id="ARBA00022448"/>
    </source>
</evidence>
<name>A0A9J7BNC5_9BACT</name>
<dbReference type="InterPro" id="IPR039426">
    <property type="entry name" value="TonB-dep_rcpt-like"/>
</dbReference>
<keyword evidence="5" id="KW-0472">Membrane</keyword>
<protein>
    <submittedName>
        <fullName evidence="10">Carboxypeptidase regulatory-like domain-containing protein</fullName>
    </submittedName>
</protein>
<feature type="region of interest" description="Disordered" evidence="7">
    <location>
        <begin position="913"/>
        <end position="965"/>
    </location>
</feature>
<sequence length="1028" mass="108854">MYLRLHCIAHLIVAAALACAVNVSAQGPSAEAQASPAAGQPATAATLHGHITDPTGALIPGAKVTLMTTDGKEVATTTADASGTYEFHGLKAGGYVVKAEFAGFAPFQSQIIAIGAGASKRIDVAMAIEVEQQNVVVTDDSPTVNTEASGNANAIVLKGKDLDALSDDPDELSSELSALAGPSAGPNGGQIFIDGFSGGQLPPKSAIREIRINQNPFSAEFDRLGYGRIEILTKPGTDKLHGQVFAMGNDSSFNTNHVFAQNGANPTIPSYYSYMFNGTVSGAISKKSSFFIAGERRNIGNANTWLIQDAVVPDASGTYVVVPSYNVSVPNQRIRTNISGRVDWQLGARNTLTARYGFWSEGEENNLNAGSLPSASWHETNTDHTVQISDAFVVNDHLVNETRLQYERQNENHFPDSTARTISVSGNFVAGGLSTQTYRDHATRLELQNVSTLSHGAHAIKFGTRLRDYLDNNFTNSNYNGSFTFSDPDAYKNMENGLAAGQTYNSLIAAHPEYTPIAAGYTCTPSGNGGCVSETVPSTQANMFDAALFAQDDWKVNQRFTLSGGIRWESQNHVVDHNDWAPRIGMAYALDGGKGKPAKTVLRAGFGVFYDRFSTSNLLNVRHYETQSKIVLNSPTCEDSDPTHTSLETIDMTSCSSSGAAASGQGVPVRYQVSNRYHSPYTSQLGASIERQITKTASGTVTYLHSFGAHQLVTINANQYNFDTNEFPLDPSGGYIYQYFPEAVFNQNQMIVSVNGRVTPKLSLMGFYTLGFADSDGGAGSNASNAYDIGADYGPATFVSRNQVFAMANYNGPWKITFNPFLMAQSGKPFNITRPQDTLNNFYNQRPGMATNAECAGDPGVDTKSQRYYSTPYGCMDKNPTVGEQLIPANIGVGPAGVAFNLRISRGFGFGPEIGSGPAGGPHMDGGGPHGGPGGGRGGPPGGGLGPGGLSGGGGPPHGMFGGGTSSGRKYNLTFSAQALNLFNNVNYGGPNGTIGSSSFLHSTTLAGGMFSSGAAVRRIFLQAIFSF</sequence>
<evidence type="ECO:0000256" key="1">
    <source>
        <dbReference type="ARBA" id="ARBA00004571"/>
    </source>
</evidence>
<comment type="subcellular location">
    <subcellularLocation>
        <location evidence="1">Cell outer membrane</location>
        <topology evidence="1">Multi-pass membrane protein</topology>
    </subcellularLocation>
</comment>
<evidence type="ECO:0000313" key="11">
    <source>
        <dbReference type="Proteomes" id="UP001059380"/>
    </source>
</evidence>
<dbReference type="Pfam" id="PF25183">
    <property type="entry name" value="OMP_b-brl_4"/>
    <property type="match status" value="1"/>
</dbReference>
<evidence type="ECO:0000256" key="8">
    <source>
        <dbReference type="SAM" id="SignalP"/>
    </source>
</evidence>
<evidence type="ECO:0000313" key="10">
    <source>
        <dbReference type="EMBL" id="UWZ82414.1"/>
    </source>
</evidence>
<proteinExistence type="predicted"/>
<feature type="chain" id="PRO_5039902853" evidence="8">
    <location>
        <begin position="26"/>
        <end position="1028"/>
    </location>
</feature>
<dbReference type="PANTHER" id="PTHR30069:SF46">
    <property type="entry name" value="OAR PROTEIN"/>
    <property type="match status" value="1"/>
</dbReference>
<keyword evidence="11" id="KW-1185">Reference proteome</keyword>
<keyword evidence="10" id="KW-0121">Carboxypeptidase</keyword>
<keyword evidence="2" id="KW-0813">Transport</keyword>
<dbReference type="Proteomes" id="UP001059380">
    <property type="component" value="Chromosome"/>
</dbReference>
<evidence type="ECO:0000259" key="9">
    <source>
        <dbReference type="Pfam" id="PF25183"/>
    </source>
</evidence>